<dbReference type="AlphaFoldDB" id="A0A1A9WYG4"/>
<reference evidence="1" key="2">
    <citation type="submission" date="2020-05" db="UniProtKB">
        <authorList>
            <consortium name="EnsemblMetazoa"/>
        </authorList>
    </citation>
    <scope>IDENTIFICATION</scope>
    <source>
        <strain evidence="1">IAEA</strain>
    </source>
</reference>
<keyword evidence="2" id="KW-1185">Reference proteome</keyword>
<reference evidence="2" key="1">
    <citation type="submission" date="2014-03" db="EMBL/GenBank/DDBJ databases">
        <authorList>
            <person name="Aksoy S."/>
            <person name="Warren W."/>
            <person name="Wilson R.K."/>
        </authorList>
    </citation>
    <scope>NUCLEOTIDE SEQUENCE [LARGE SCALE GENOMIC DNA]</scope>
    <source>
        <strain evidence="2">IAEA</strain>
    </source>
</reference>
<dbReference type="Proteomes" id="UP000091820">
    <property type="component" value="Unassembled WGS sequence"/>
</dbReference>
<evidence type="ECO:0000313" key="1">
    <source>
        <dbReference type="EnsemblMetazoa" id="GBRI037261-PA"/>
    </source>
</evidence>
<protein>
    <submittedName>
        <fullName evidence="1">Uncharacterized protein</fullName>
    </submittedName>
</protein>
<name>A0A1A9WYG4_9MUSC</name>
<accession>A0A1A9WYG4</accession>
<dbReference type="VEuPathDB" id="VectorBase:GBRI037261"/>
<proteinExistence type="predicted"/>
<evidence type="ECO:0000313" key="2">
    <source>
        <dbReference type="Proteomes" id="UP000091820"/>
    </source>
</evidence>
<dbReference type="EnsemblMetazoa" id="GBRI037261-RA">
    <property type="protein sequence ID" value="GBRI037261-PA"/>
    <property type="gene ID" value="GBRI037261"/>
</dbReference>
<sequence>MPGNLYDTTYVIESIRVRKEVKFQLNTSLCEIIKNDLKGLLLPILLLLNTKYNITTITYLTYLVFLKQKAAVRYPAICINHSSYELSINVFFFRFALQIVQ</sequence>
<organism evidence="1 2">
    <name type="scientific">Glossina brevipalpis</name>
    <dbReference type="NCBI Taxonomy" id="37001"/>
    <lineage>
        <taxon>Eukaryota</taxon>
        <taxon>Metazoa</taxon>
        <taxon>Ecdysozoa</taxon>
        <taxon>Arthropoda</taxon>
        <taxon>Hexapoda</taxon>
        <taxon>Insecta</taxon>
        <taxon>Pterygota</taxon>
        <taxon>Neoptera</taxon>
        <taxon>Endopterygota</taxon>
        <taxon>Diptera</taxon>
        <taxon>Brachycera</taxon>
        <taxon>Muscomorpha</taxon>
        <taxon>Hippoboscoidea</taxon>
        <taxon>Glossinidae</taxon>
        <taxon>Glossina</taxon>
    </lineage>
</organism>